<dbReference type="SUPFAM" id="SSF55008">
    <property type="entry name" value="HMA, heavy metal-associated domain"/>
    <property type="match status" value="1"/>
</dbReference>
<gene>
    <name evidence="3" type="primary">copA_8</name>
    <name evidence="3" type="ORF">SDC9_16318</name>
</gene>
<feature type="domain" description="HMA" evidence="2">
    <location>
        <begin position="1"/>
        <end position="65"/>
    </location>
</feature>
<dbReference type="InterPro" id="IPR006121">
    <property type="entry name" value="HMA_dom"/>
</dbReference>
<evidence type="ECO:0000313" key="3">
    <source>
        <dbReference type="EMBL" id="MPL70561.1"/>
    </source>
</evidence>
<name>A0A644TXW8_9ZZZZ</name>
<organism evidence="3">
    <name type="scientific">bioreactor metagenome</name>
    <dbReference type="NCBI Taxonomy" id="1076179"/>
    <lineage>
        <taxon>unclassified sequences</taxon>
        <taxon>metagenomes</taxon>
        <taxon>ecological metagenomes</taxon>
    </lineage>
</organism>
<dbReference type="InterPro" id="IPR036163">
    <property type="entry name" value="HMA_dom_sf"/>
</dbReference>
<dbReference type="PROSITE" id="PS01047">
    <property type="entry name" value="HMA_1"/>
    <property type="match status" value="1"/>
</dbReference>
<dbReference type="InterPro" id="IPR017969">
    <property type="entry name" value="Heavy-metal-associated_CS"/>
</dbReference>
<dbReference type="EMBL" id="VSSQ01000053">
    <property type="protein sequence ID" value="MPL70561.1"/>
    <property type="molecule type" value="Genomic_DNA"/>
</dbReference>
<dbReference type="Gene3D" id="3.30.70.100">
    <property type="match status" value="1"/>
</dbReference>
<evidence type="ECO:0000256" key="1">
    <source>
        <dbReference type="ARBA" id="ARBA00022723"/>
    </source>
</evidence>
<dbReference type="Pfam" id="PF00403">
    <property type="entry name" value="HMA"/>
    <property type="match status" value="1"/>
</dbReference>
<proteinExistence type="predicted"/>
<dbReference type="PROSITE" id="PS50846">
    <property type="entry name" value="HMA_2"/>
    <property type="match status" value="1"/>
</dbReference>
<comment type="caution">
    <text evidence="3">The sequence shown here is derived from an EMBL/GenBank/DDBJ whole genome shotgun (WGS) entry which is preliminary data.</text>
</comment>
<accession>A0A644TXW8</accession>
<reference evidence="3" key="1">
    <citation type="submission" date="2019-08" db="EMBL/GenBank/DDBJ databases">
        <authorList>
            <person name="Kucharzyk K."/>
            <person name="Murdoch R.W."/>
            <person name="Higgins S."/>
            <person name="Loffler F."/>
        </authorList>
    </citation>
    <scope>NUCLEOTIDE SEQUENCE</scope>
</reference>
<dbReference type="CDD" id="cd00371">
    <property type="entry name" value="HMA"/>
    <property type="match status" value="1"/>
</dbReference>
<keyword evidence="1" id="KW-0479">Metal-binding</keyword>
<evidence type="ECO:0000259" key="2">
    <source>
        <dbReference type="PROSITE" id="PS50846"/>
    </source>
</evidence>
<sequence>MRKLLKIEGMSCGHCVMHVRSALEEVPGVKSAKVDLLERTAMVDGDSLNDQALRAAVAEAGYKITEIIP</sequence>
<dbReference type="AlphaFoldDB" id="A0A644TXW8"/>
<protein>
    <submittedName>
        <fullName evidence="3">Copper-exporting P-type ATPase</fullName>
    </submittedName>
</protein>
<dbReference type="GO" id="GO:0046872">
    <property type="term" value="F:metal ion binding"/>
    <property type="evidence" value="ECO:0007669"/>
    <property type="project" value="UniProtKB-KW"/>
</dbReference>